<dbReference type="SUPFAM" id="SSF47203">
    <property type="entry name" value="Acyl-CoA dehydrogenase C-terminal domain-like"/>
    <property type="match status" value="1"/>
</dbReference>
<dbReference type="Gene3D" id="1.10.540.10">
    <property type="entry name" value="Acyl-CoA dehydrogenase/oxidase, N-terminal domain"/>
    <property type="match status" value="1"/>
</dbReference>
<dbReference type="SUPFAM" id="SSF56645">
    <property type="entry name" value="Acyl-CoA dehydrogenase NM domain-like"/>
    <property type="match status" value="1"/>
</dbReference>
<dbReference type="PANTHER" id="PTHR43884">
    <property type="entry name" value="ACYL-COA DEHYDROGENASE"/>
    <property type="match status" value="1"/>
</dbReference>
<feature type="domain" description="Acyl-CoA oxidase/dehydrogenase middle" evidence="8">
    <location>
        <begin position="130"/>
        <end position="223"/>
    </location>
</feature>
<reference evidence="10 11" key="1">
    <citation type="submission" date="2014-03" db="EMBL/GenBank/DDBJ databases">
        <title>Draft genome sequence of the novel thermoacidophilic archaea Acidianus copahuensis ALE1 strain, isolated from Copahue volcanic area in Neuquen Argentina.</title>
        <authorList>
            <person name="Urbieta M.S."/>
            <person name="Rascovan N."/>
            <person name="Castro C."/>
            <person name="Revale S."/>
            <person name="Giaveno M.A."/>
            <person name="Vazquez M.P."/>
            <person name="Donati E.R."/>
        </authorList>
    </citation>
    <scope>NUCLEOTIDE SEQUENCE [LARGE SCALE GENOMIC DNA]</scope>
    <source>
        <strain evidence="10 11">ALE1</strain>
    </source>
</reference>
<evidence type="ECO:0000256" key="2">
    <source>
        <dbReference type="ARBA" id="ARBA00009347"/>
    </source>
</evidence>
<comment type="similarity">
    <text evidence="2 6">Belongs to the acyl-CoA dehydrogenase family.</text>
</comment>
<keyword evidence="4 6" id="KW-0274">FAD</keyword>
<evidence type="ECO:0000256" key="6">
    <source>
        <dbReference type="RuleBase" id="RU362125"/>
    </source>
</evidence>
<gene>
    <name evidence="10" type="ORF">CM19_04575</name>
</gene>
<evidence type="ECO:0000256" key="3">
    <source>
        <dbReference type="ARBA" id="ARBA00022630"/>
    </source>
</evidence>
<evidence type="ECO:0000313" key="10">
    <source>
        <dbReference type="EMBL" id="EZQ10018.1"/>
    </source>
</evidence>
<evidence type="ECO:0000256" key="1">
    <source>
        <dbReference type="ARBA" id="ARBA00001974"/>
    </source>
</evidence>
<dbReference type="Pfam" id="PF00441">
    <property type="entry name" value="Acyl-CoA_dh_1"/>
    <property type="match status" value="1"/>
</dbReference>
<proteinExistence type="inferred from homology"/>
<evidence type="ECO:0000256" key="4">
    <source>
        <dbReference type="ARBA" id="ARBA00022827"/>
    </source>
</evidence>
<dbReference type="PIRSF" id="PIRSF016578">
    <property type="entry name" value="HsaA"/>
    <property type="match status" value="1"/>
</dbReference>
<dbReference type="Gene3D" id="2.40.110.10">
    <property type="entry name" value="Butyryl-CoA Dehydrogenase, subunit A, domain 2"/>
    <property type="match status" value="1"/>
</dbReference>
<evidence type="ECO:0000259" key="7">
    <source>
        <dbReference type="Pfam" id="PF00441"/>
    </source>
</evidence>
<dbReference type="FunFam" id="1.20.140.10:FF:000001">
    <property type="entry name" value="Acyl-CoA dehydrogenase"/>
    <property type="match status" value="1"/>
</dbReference>
<dbReference type="InterPro" id="IPR009100">
    <property type="entry name" value="AcylCoA_DH/oxidase_NM_dom_sf"/>
</dbReference>
<feature type="domain" description="Acyl-CoA dehydrogenase/oxidase C-terminal" evidence="7">
    <location>
        <begin position="238"/>
        <end position="385"/>
    </location>
</feature>
<dbReference type="Pfam" id="PF02770">
    <property type="entry name" value="Acyl-CoA_dh_M"/>
    <property type="match status" value="1"/>
</dbReference>
<dbReference type="PANTHER" id="PTHR43884:SF12">
    <property type="entry name" value="ISOVALERYL-COA DEHYDROGENASE, MITOCHONDRIAL-RELATED"/>
    <property type="match status" value="1"/>
</dbReference>
<keyword evidence="3 6" id="KW-0285">Flavoprotein</keyword>
<dbReference type="OrthoDB" id="275197at2157"/>
<dbReference type="InterPro" id="IPR036250">
    <property type="entry name" value="AcylCo_DH-like_C"/>
</dbReference>
<dbReference type="GO" id="GO:0003995">
    <property type="term" value="F:acyl-CoA dehydrogenase activity"/>
    <property type="evidence" value="ECO:0007669"/>
    <property type="project" value="TreeGrafter"/>
</dbReference>
<protein>
    <submittedName>
        <fullName evidence="10">Acyl-CoA dehydrogenase</fullName>
    </submittedName>
</protein>
<keyword evidence="5 6" id="KW-0560">Oxidoreductase</keyword>
<evidence type="ECO:0000313" key="11">
    <source>
        <dbReference type="Proteomes" id="UP000024332"/>
    </source>
</evidence>
<dbReference type="STRING" id="1160895.CM19_04575"/>
<dbReference type="Proteomes" id="UP000024332">
    <property type="component" value="Unassembled WGS sequence"/>
</dbReference>
<comment type="cofactor">
    <cofactor evidence="1 6">
        <name>FAD</name>
        <dbReference type="ChEBI" id="CHEBI:57692"/>
    </cofactor>
</comment>
<dbReference type="InterPro" id="IPR009075">
    <property type="entry name" value="AcylCo_DH/oxidase_C"/>
</dbReference>
<dbReference type="Pfam" id="PF02771">
    <property type="entry name" value="Acyl-CoA_dh_N"/>
    <property type="match status" value="1"/>
</dbReference>
<dbReference type="InterPro" id="IPR013786">
    <property type="entry name" value="AcylCoA_DH/ox_N"/>
</dbReference>
<name>A0A031LS96_9CREN</name>
<dbReference type="InterPro" id="IPR046373">
    <property type="entry name" value="Acyl-CoA_Oxase/DH_mid-dom_sf"/>
</dbReference>
<dbReference type="AlphaFoldDB" id="A0A031LS96"/>
<keyword evidence="11" id="KW-1185">Reference proteome</keyword>
<dbReference type="InterPro" id="IPR006091">
    <property type="entry name" value="Acyl-CoA_Oxase/DH_mid-dom"/>
</dbReference>
<evidence type="ECO:0000259" key="8">
    <source>
        <dbReference type="Pfam" id="PF02770"/>
    </source>
</evidence>
<evidence type="ECO:0000256" key="5">
    <source>
        <dbReference type="ARBA" id="ARBA00023002"/>
    </source>
</evidence>
<dbReference type="Gene3D" id="1.20.140.10">
    <property type="entry name" value="Butyryl-CoA Dehydrogenase, subunit A, domain 3"/>
    <property type="match status" value="1"/>
</dbReference>
<dbReference type="EMBL" id="JFZT01000035">
    <property type="protein sequence ID" value="EZQ10018.1"/>
    <property type="molecule type" value="Genomic_DNA"/>
</dbReference>
<dbReference type="RefSeq" id="WP_048099211.1">
    <property type="nucleotide sequence ID" value="NZ_JFZT01000035.1"/>
</dbReference>
<organism evidence="10 11">
    <name type="scientific">Candidatus Acidianus copahuensis</name>
    <dbReference type="NCBI Taxonomy" id="1160895"/>
    <lineage>
        <taxon>Archaea</taxon>
        <taxon>Thermoproteota</taxon>
        <taxon>Thermoprotei</taxon>
        <taxon>Sulfolobales</taxon>
        <taxon>Sulfolobaceae</taxon>
        <taxon>Acidianus</taxon>
    </lineage>
</organism>
<dbReference type="InterPro" id="IPR037069">
    <property type="entry name" value="AcylCoA_DH/ox_N_sf"/>
</dbReference>
<evidence type="ECO:0000259" key="9">
    <source>
        <dbReference type="Pfam" id="PF02771"/>
    </source>
</evidence>
<sequence length="394" mass="43668">MMYPFSLPDFKIELTQDHEVVRDAVKEFMEREVSPLVEKGESERDVFKEIKEKARDIGLYGLDVPTTFGGQGGDYISLLIASEEMSRVWTSMATYFLINWMYTNALLKFGSEQLKKEYLPPVAKGEATAAFANTEPSAGTDVAGIKSIAKKEGEKYRVTGRKIFITNGDIADYYLITARTSPSTDARWKGITMFLLDKSQVKVEGRIDTIGLKASHTTEISFDAEVPQDRVIGEEGLGFKYAVMSFDYARTIVASQAVGIAQAALEKSLSYSAQRNAFNQPIANFQNVQIKIAETLADVETARLLTYWSGSLYMKGKEKEYIAAASLAKFHATEAAERSVLRAIAIHGGYGVSSSAGVERLLRDVQILKTYEGTNDIQRITAGRQAFRIMGLKV</sequence>
<dbReference type="GO" id="GO:0050660">
    <property type="term" value="F:flavin adenine dinucleotide binding"/>
    <property type="evidence" value="ECO:0007669"/>
    <property type="project" value="InterPro"/>
</dbReference>
<feature type="domain" description="Acyl-CoA dehydrogenase/oxidase N-terminal" evidence="9">
    <location>
        <begin position="15"/>
        <end position="126"/>
    </location>
</feature>
<dbReference type="FunFam" id="1.10.540.10:FF:000002">
    <property type="entry name" value="Acyl-CoA dehydrogenase FadE19"/>
    <property type="match status" value="1"/>
</dbReference>
<accession>A0A031LS96</accession>
<comment type="caution">
    <text evidence="10">The sequence shown here is derived from an EMBL/GenBank/DDBJ whole genome shotgun (WGS) entry which is preliminary data.</text>
</comment>